<dbReference type="InterPro" id="IPR025997">
    <property type="entry name" value="SBP_2_dom"/>
</dbReference>
<dbReference type="RefSeq" id="WP_158342334.1">
    <property type="nucleotide sequence ID" value="NZ_JAHQCW010000004.1"/>
</dbReference>
<dbReference type="PANTHER" id="PTHR46847:SF1">
    <property type="entry name" value="D-ALLOSE-BINDING PERIPLASMIC PROTEIN-RELATED"/>
    <property type="match status" value="1"/>
</dbReference>
<feature type="domain" description="Periplasmic binding protein" evidence="5">
    <location>
        <begin position="80"/>
        <end position="317"/>
    </location>
</feature>
<dbReference type="EMBL" id="JAHQCW010000004">
    <property type="protein sequence ID" value="MBU9735705.1"/>
    <property type="molecule type" value="Genomic_DNA"/>
</dbReference>
<proteinExistence type="inferred from homology"/>
<dbReference type="InterPro" id="IPR028082">
    <property type="entry name" value="Peripla_BP_I"/>
</dbReference>
<feature type="chain" id="PRO_5038448906" evidence="4">
    <location>
        <begin position="28"/>
        <end position="350"/>
    </location>
</feature>
<organism evidence="6 7">
    <name type="scientific">Diplocloster agilis</name>
    <dbReference type="NCBI Taxonomy" id="2850323"/>
    <lineage>
        <taxon>Bacteria</taxon>
        <taxon>Bacillati</taxon>
        <taxon>Bacillota</taxon>
        <taxon>Clostridia</taxon>
        <taxon>Lachnospirales</taxon>
        <taxon>Lachnospiraceae</taxon>
        <taxon>Diplocloster</taxon>
    </lineage>
</organism>
<name>A0A949NH63_9FIRM</name>
<protein>
    <submittedName>
        <fullName evidence="6">Substrate-binding domain-containing protein</fullName>
    </submittedName>
</protein>
<feature type="signal peptide" evidence="4">
    <location>
        <begin position="1"/>
        <end position="27"/>
    </location>
</feature>
<evidence type="ECO:0000313" key="7">
    <source>
        <dbReference type="Proteomes" id="UP000712157"/>
    </source>
</evidence>
<dbReference type="SUPFAM" id="SSF53822">
    <property type="entry name" value="Periplasmic binding protein-like I"/>
    <property type="match status" value="1"/>
</dbReference>
<comment type="similarity">
    <text evidence="2">Belongs to the bacterial solute-binding protein 2 family.</text>
</comment>
<evidence type="ECO:0000256" key="4">
    <source>
        <dbReference type="SAM" id="SignalP"/>
    </source>
</evidence>
<reference evidence="6" key="1">
    <citation type="submission" date="2021-06" db="EMBL/GenBank/DDBJ databases">
        <title>Description of novel taxa of the family Lachnospiraceae.</title>
        <authorList>
            <person name="Chaplin A.V."/>
            <person name="Sokolova S.R."/>
            <person name="Pikina A.P."/>
            <person name="Korzhanova M."/>
            <person name="Belova V."/>
            <person name="Korostin D."/>
            <person name="Efimov B.A."/>
        </authorList>
    </citation>
    <scope>NUCLEOTIDE SEQUENCE</scope>
    <source>
        <strain evidence="6">ASD5720</strain>
    </source>
</reference>
<gene>
    <name evidence="6" type="ORF">KTH89_04090</name>
</gene>
<evidence type="ECO:0000256" key="1">
    <source>
        <dbReference type="ARBA" id="ARBA00004196"/>
    </source>
</evidence>
<keyword evidence="7" id="KW-1185">Reference proteome</keyword>
<dbReference type="PANTHER" id="PTHR46847">
    <property type="entry name" value="D-ALLOSE-BINDING PERIPLASMIC PROTEIN-RELATED"/>
    <property type="match status" value="1"/>
</dbReference>
<dbReference type="PROSITE" id="PS51257">
    <property type="entry name" value="PROKAR_LIPOPROTEIN"/>
    <property type="match status" value="1"/>
</dbReference>
<comment type="subcellular location">
    <subcellularLocation>
        <location evidence="1">Cell envelope</location>
    </subcellularLocation>
</comment>
<dbReference type="GO" id="GO:0030313">
    <property type="term" value="C:cell envelope"/>
    <property type="evidence" value="ECO:0007669"/>
    <property type="project" value="UniProtKB-SubCell"/>
</dbReference>
<keyword evidence="3 4" id="KW-0732">Signal</keyword>
<evidence type="ECO:0000256" key="3">
    <source>
        <dbReference type="ARBA" id="ARBA00022729"/>
    </source>
</evidence>
<sequence length="350" mass="36038">MKKERAGIFISLALMAALLAGCESVVAEARASGAEKQAADFMDVPKTAAIGQRTDGDAVVPNGKLIYIITPAAEDLAVKAEADMAETEAKRLGYKTKAVSHDGDPAKQADLINAAITEGASAIILDSAEASTGTDAVKIAMGAGIPTFCIGREGSAQSAAVAHVVSNHDQGAKLVGECFAEAMGRKGEYAELTGAVSDANAVSRSDAYHEVLDPYAAMTMAAQESVSGGQQEAFEKTKIILQNHPNIKGIICGKDAMAIGAVTAIQAAGLEGKVIVAGYGGSDAARDQVITGNMICTCLEPFAECAKMAVQQADTYISTGVMESEEKQMIDCTLITPENAGKLSGMIVAE</sequence>
<evidence type="ECO:0000259" key="5">
    <source>
        <dbReference type="Pfam" id="PF13407"/>
    </source>
</evidence>
<evidence type="ECO:0000256" key="2">
    <source>
        <dbReference type="ARBA" id="ARBA00007639"/>
    </source>
</evidence>
<dbReference type="Pfam" id="PF13407">
    <property type="entry name" value="Peripla_BP_4"/>
    <property type="match status" value="1"/>
</dbReference>
<dbReference type="Proteomes" id="UP000712157">
    <property type="component" value="Unassembled WGS sequence"/>
</dbReference>
<dbReference type="GO" id="GO:0030246">
    <property type="term" value="F:carbohydrate binding"/>
    <property type="evidence" value="ECO:0007669"/>
    <property type="project" value="UniProtKB-ARBA"/>
</dbReference>
<dbReference type="AlphaFoldDB" id="A0A949NH63"/>
<dbReference type="Gene3D" id="3.40.50.2300">
    <property type="match status" value="2"/>
</dbReference>
<comment type="caution">
    <text evidence="6">The sequence shown here is derived from an EMBL/GenBank/DDBJ whole genome shotgun (WGS) entry which is preliminary data.</text>
</comment>
<accession>A0A949NH63</accession>
<evidence type="ECO:0000313" key="6">
    <source>
        <dbReference type="EMBL" id="MBU9735705.1"/>
    </source>
</evidence>